<dbReference type="SUPFAM" id="SSF55486">
    <property type="entry name" value="Metalloproteases ('zincins'), catalytic domain"/>
    <property type="match status" value="1"/>
</dbReference>
<proteinExistence type="predicted"/>
<evidence type="ECO:0000259" key="2">
    <source>
        <dbReference type="Pfam" id="PF01433"/>
    </source>
</evidence>
<dbReference type="Pfam" id="PF01433">
    <property type="entry name" value="Peptidase_M1"/>
    <property type="match status" value="1"/>
</dbReference>
<dbReference type="GO" id="GO:0008237">
    <property type="term" value="F:metallopeptidase activity"/>
    <property type="evidence" value="ECO:0007669"/>
    <property type="project" value="InterPro"/>
</dbReference>
<dbReference type="EMBL" id="RJJE01000001">
    <property type="protein sequence ID" value="RNI32955.1"/>
    <property type="molecule type" value="Genomic_DNA"/>
</dbReference>
<dbReference type="CDD" id="cd09604">
    <property type="entry name" value="M1_APN_like"/>
    <property type="match status" value="1"/>
</dbReference>
<dbReference type="InterPro" id="IPR027268">
    <property type="entry name" value="Peptidase_M4/M1_CTD_sf"/>
</dbReference>
<comment type="caution">
    <text evidence="3">The sequence shown here is derived from an EMBL/GenBank/DDBJ whole genome shotgun (WGS) entry which is preliminary data.</text>
</comment>
<name>A0A3M9N6E1_9BACT</name>
<dbReference type="AlphaFoldDB" id="A0A3M9N6E1"/>
<gene>
    <name evidence="3" type="ORF">EFA69_00595</name>
</gene>
<organism evidence="3 4">
    <name type="scientific">Rufibacter immobilis</name>
    <dbReference type="NCBI Taxonomy" id="1348778"/>
    <lineage>
        <taxon>Bacteria</taxon>
        <taxon>Pseudomonadati</taxon>
        <taxon>Bacteroidota</taxon>
        <taxon>Cytophagia</taxon>
        <taxon>Cytophagales</taxon>
        <taxon>Hymenobacteraceae</taxon>
        <taxon>Rufibacter</taxon>
    </lineage>
</organism>
<protein>
    <submittedName>
        <fullName evidence="3">M1 family peptidase</fullName>
    </submittedName>
</protein>
<feature type="chain" id="PRO_5018230650" evidence="1">
    <location>
        <begin position="21"/>
        <end position="985"/>
    </location>
</feature>
<feature type="domain" description="Peptidase M1 membrane alanine aminopeptidase" evidence="2">
    <location>
        <begin position="355"/>
        <end position="516"/>
    </location>
</feature>
<dbReference type="GO" id="GO:0008270">
    <property type="term" value="F:zinc ion binding"/>
    <property type="evidence" value="ECO:0007669"/>
    <property type="project" value="InterPro"/>
</dbReference>
<evidence type="ECO:0000256" key="1">
    <source>
        <dbReference type="SAM" id="SignalP"/>
    </source>
</evidence>
<sequence>MLYSRLLLALVFLLPSAVFAQQGYWQQEVHYSMDVTLDDRSHTLSATQQIEYVNHSPQALPFLYFHLWPNAYQNRQTAFAKQQLANNDAEFHFAPPKARGHISGLDFKVNGQPVKWELDTQNPDIAKLTLNQPLPPGGRITISTPFQVKLPDSFSRLGHVGQSYQITQWYPKPAVFDQLGWHPMPYLDQGEFYSEFGSFDVRITLPANYTVGATGELQNQEEQKRLDSLAQLTAAKKEFDPHDLAFPPSSKATKTLHYTQDRIHDFAWFADKRFNVLKSQVTLPYSKRPVTTWLLFTNLDADEWVKSVQDINDAVYYYSLWLGDYPYAHATAVDGALSAGAGMEYPMVTVTEPEAIIHEVGHNWFYGILASNERAHPWLDEGINSYYETRVKAQRTPYAGMISSEVNQNKLGRLLGVADLPPAAIDAPAFLSAASRGLDQPVTAPSAQFRSMNYGTGVYLKTAQLFLYLEKYLGTARYDSAMQAYYRQWQFRHPAPQDLQTVLEKSTGESLAWFFQELLPSTTLPDAHLQKVRTSGEITQATVRQTGKLALPVQVAALNAEGQTLEAHWTQPGARAQTITFKARGIDRVVLDPDYVFPELDRRDNQYRLGRLFPKSEPLHLQPLLGVPRSDKQQLFYAPALGYNTTDGFQLGAAFYNSFVTEHKLNYLVMPLYGFGSSRLTGLADVRFRVLPQGFLRRIELGVQGQRFANFHTLAPSLTFQNRLHNSTTPRQQLTLAWHYVQDDLLPNFQAPRLAYQLVSKNAVGGTQVDLEVTQFRYKTKVQEGGVTPATGATGDALVEQRFSPTRIRLSLENWHRYQEDKEIRVRAFVGFMAENVAQSPFYLGLAGSPDYLKQTPFFNRAEIFTSASGPAAIRQTDRQDGGFRNGVPVVSQEWMAALNLTADLPVTPFAVYLDLGRVQEVDKLFYGTGLQWSFLNKAIQIYFPVAGSNYADSFPRSFKDFRNSIRYTLNLKAVNPFRLLEELQ</sequence>
<feature type="signal peptide" evidence="1">
    <location>
        <begin position="1"/>
        <end position="20"/>
    </location>
</feature>
<keyword evidence="1" id="KW-0732">Signal</keyword>
<reference evidence="3 4" key="1">
    <citation type="submission" date="2018-11" db="EMBL/GenBank/DDBJ databases">
        <title>Rufibacter latericius sp. nov., isolated from water in Baiyang Lake.</title>
        <authorList>
            <person name="Yang Y."/>
        </authorList>
    </citation>
    <scope>NUCLEOTIDE SEQUENCE [LARGE SCALE GENOMIC DNA]</scope>
    <source>
        <strain evidence="3 4">MCC P1</strain>
    </source>
</reference>
<dbReference type="Proteomes" id="UP000271010">
    <property type="component" value="Unassembled WGS sequence"/>
</dbReference>
<keyword evidence="4" id="KW-1185">Reference proteome</keyword>
<dbReference type="InterPro" id="IPR014782">
    <property type="entry name" value="Peptidase_M1_dom"/>
</dbReference>
<accession>A0A3M9N6E1</accession>
<evidence type="ECO:0000313" key="4">
    <source>
        <dbReference type="Proteomes" id="UP000271010"/>
    </source>
</evidence>
<evidence type="ECO:0000313" key="3">
    <source>
        <dbReference type="EMBL" id="RNI32955.1"/>
    </source>
</evidence>
<dbReference type="Gene3D" id="1.10.390.10">
    <property type="entry name" value="Neutral Protease Domain 2"/>
    <property type="match status" value="1"/>
</dbReference>